<dbReference type="Proteomes" id="UP000593567">
    <property type="component" value="Unassembled WGS sequence"/>
</dbReference>
<keyword evidence="3" id="KW-1185">Reference proteome</keyword>
<protein>
    <submittedName>
        <fullName evidence="2">Uncharacterized protein</fullName>
    </submittedName>
</protein>
<dbReference type="AlphaFoldDB" id="A0A7J7IYT5"/>
<evidence type="ECO:0000313" key="2">
    <source>
        <dbReference type="EMBL" id="KAF6019073.1"/>
    </source>
</evidence>
<sequence length="255" mass="29720">MSRPGRGVSNLLRRITGLPEKPQKQKQPPTSFQSLAREAAAHRHAYKEPQHDTNIPAPPQLPPTQLPDLEHDQQCEDDEGFLTVDEYNCETSPSPRRRQHLSENNSPDLFRDNSPEPDVRPKTTRRNFQYPEAINHTSRSPYSLGEEETEHHQSRRKRQSILKHRSEGDEYSHMLAQPSKRRNYYGTQLHECLSDNSEDEWLPLILVNTETHDLTREDNIHLIWSYFPNPNIISLHKKMTGIWQERKTPTAQGSR</sequence>
<reference evidence="2" key="1">
    <citation type="submission" date="2020-06" db="EMBL/GenBank/DDBJ databases">
        <title>Draft genome of Bugula neritina, a colonial animal packing powerful symbionts and potential medicines.</title>
        <authorList>
            <person name="Rayko M."/>
        </authorList>
    </citation>
    <scope>NUCLEOTIDE SEQUENCE [LARGE SCALE GENOMIC DNA]</scope>
    <source>
        <strain evidence="2">Kwan_BN1</strain>
    </source>
</reference>
<dbReference type="EMBL" id="VXIV02003256">
    <property type="protein sequence ID" value="KAF6019073.1"/>
    <property type="molecule type" value="Genomic_DNA"/>
</dbReference>
<evidence type="ECO:0000313" key="3">
    <source>
        <dbReference type="Proteomes" id="UP000593567"/>
    </source>
</evidence>
<name>A0A7J7IYT5_BUGNE</name>
<feature type="compositionally biased region" description="Basic residues" evidence="1">
    <location>
        <begin position="153"/>
        <end position="163"/>
    </location>
</feature>
<comment type="caution">
    <text evidence="2">The sequence shown here is derived from an EMBL/GenBank/DDBJ whole genome shotgun (WGS) entry which is preliminary data.</text>
</comment>
<gene>
    <name evidence="2" type="ORF">EB796_022628</name>
</gene>
<feature type="compositionally biased region" description="Pro residues" evidence="1">
    <location>
        <begin position="56"/>
        <end position="65"/>
    </location>
</feature>
<feature type="compositionally biased region" description="Basic and acidic residues" evidence="1">
    <location>
        <begin position="109"/>
        <end position="121"/>
    </location>
</feature>
<proteinExistence type="predicted"/>
<organism evidence="2 3">
    <name type="scientific">Bugula neritina</name>
    <name type="common">Brown bryozoan</name>
    <name type="synonym">Sertularia neritina</name>
    <dbReference type="NCBI Taxonomy" id="10212"/>
    <lineage>
        <taxon>Eukaryota</taxon>
        <taxon>Metazoa</taxon>
        <taxon>Spiralia</taxon>
        <taxon>Lophotrochozoa</taxon>
        <taxon>Bryozoa</taxon>
        <taxon>Gymnolaemata</taxon>
        <taxon>Cheilostomatida</taxon>
        <taxon>Flustrina</taxon>
        <taxon>Buguloidea</taxon>
        <taxon>Bugulidae</taxon>
        <taxon>Bugula</taxon>
    </lineage>
</organism>
<accession>A0A7J7IYT5</accession>
<evidence type="ECO:0000256" key="1">
    <source>
        <dbReference type="SAM" id="MobiDB-lite"/>
    </source>
</evidence>
<feature type="region of interest" description="Disordered" evidence="1">
    <location>
        <begin position="1"/>
        <end position="179"/>
    </location>
</feature>